<dbReference type="Pfam" id="PF18352">
    <property type="entry name" value="Gp138_N"/>
    <property type="match status" value="1"/>
</dbReference>
<protein>
    <recommendedName>
        <fullName evidence="1">Phage protein Gp138 N-terminal domain-containing protein</fullName>
    </recommendedName>
</protein>
<dbReference type="EMBL" id="VFEQ01000024">
    <property type="protein sequence ID" value="TWR52575.1"/>
    <property type="molecule type" value="Genomic_DNA"/>
</dbReference>
<sequence length="238" mass="25518">MSVIDNAIYNNSENSRTAYPARVVGVNGRFSVTVEISNPRQADDGSNMDDTHVINVPIAHMRTGNSAFLFPVNVGDTGMCVVMDNNTDNFKIANNTAPIMTYDNRMKDVQDSVFVPGLAPFSVTTQQINSLSLSNDPNDLVIVHNTGTGQETQFVLKADGNAVVESQFTVKVIGKDIELEASNSISLKANTMNVQVANTNWTGNYTMTGNATFNGILFDTHKHTGVTPGNGVSGLPTA</sequence>
<comment type="caution">
    <text evidence="2">The sequence shown here is derived from an EMBL/GenBank/DDBJ whole genome shotgun (WGS) entry which is preliminary data.</text>
</comment>
<dbReference type="OrthoDB" id="7031509at2"/>
<dbReference type="InterPro" id="IPR041599">
    <property type="entry name" value="Gp138_N"/>
</dbReference>
<reference evidence="2 3" key="1">
    <citation type="submission" date="2019-06" db="EMBL/GenBank/DDBJ databases">
        <title>Pseudomonas bimorpha sp. nov. isolated from bovine raw milk and skim milk concentrate.</title>
        <authorList>
            <person name="Hofmann K."/>
            <person name="Huptas C."/>
            <person name="Doll E."/>
            <person name="Scherer S."/>
            <person name="Wenning M."/>
        </authorList>
    </citation>
    <scope>NUCLEOTIDE SEQUENCE [LARGE SCALE GENOMIC DNA]</scope>
    <source>
        <strain evidence="2 3">DSM 13124</strain>
    </source>
</reference>
<proteinExistence type="predicted"/>
<gene>
    <name evidence="2" type="ORF">FIV41_25825</name>
</gene>
<organism evidence="2 3">
    <name type="scientific">Pseudomonas marginalis</name>
    <name type="common">Pseudomonas panacis</name>
    <dbReference type="NCBI Taxonomy" id="298"/>
    <lineage>
        <taxon>Bacteria</taxon>
        <taxon>Pseudomonadati</taxon>
        <taxon>Pseudomonadota</taxon>
        <taxon>Gammaproteobacteria</taxon>
        <taxon>Pseudomonadales</taxon>
        <taxon>Pseudomonadaceae</taxon>
        <taxon>Pseudomonas</taxon>
    </lineage>
</organism>
<dbReference type="Gene3D" id="2.40.50.230">
    <property type="entry name" value="Gp5 N-terminal domain"/>
    <property type="match status" value="1"/>
</dbReference>
<name>A0A9X9BNI0_PSEMA</name>
<feature type="domain" description="Phage protein Gp138 N-terminal" evidence="1">
    <location>
        <begin position="20"/>
        <end position="117"/>
    </location>
</feature>
<evidence type="ECO:0000259" key="1">
    <source>
        <dbReference type="Pfam" id="PF18352"/>
    </source>
</evidence>
<dbReference type="Proteomes" id="UP000316123">
    <property type="component" value="Unassembled WGS sequence"/>
</dbReference>
<evidence type="ECO:0000313" key="3">
    <source>
        <dbReference type="Proteomes" id="UP000316123"/>
    </source>
</evidence>
<dbReference type="InterPro" id="IPR037026">
    <property type="entry name" value="Vgr_OB-fold_dom_sf"/>
</dbReference>
<accession>A0A9X9BNI0</accession>
<dbReference type="AlphaFoldDB" id="A0A9X9BNI0"/>
<evidence type="ECO:0000313" key="2">
    <source>
        <dbReference type="EMBL" id="TWR52575.1"/>
    </source>
</evidence>